<dbReference type="OrthoDB" id="3362246at2759"/>
<keyword evidence="3" id="KW-1185">Reference proteome</keyword>
<accession>A0A8H5BPQ3</accession>
<organism evidence="2 3">
    <name type="scientific">Psilocybe cf. subviscida</name>
    <dbReference type="NCBI Taxonomy" id="2480587"/>
    <lineage>
        <taxon>Eukaryota</taxon>
        <taxon>Fungi</taxon>
        <taxon>Dikarya</taxon>
        <taxon>Basidiomycota</taxon>
        <taxon>Agaricomycotina</taxon>
        <taxon>Agaricomycetes</taxon>
        <taxon>Agaricomycetidae</taxon>
        <taxon>Agaricales</taxon>
        <taxon>Agaricineae</taxon>
        <taxon>Strophariaceae</taxon>
        <taxon>Psilocybe</taxon>
    </lineage>
</organism>
<gene>
    <name evidence="2" type="ORF">D9619_005065</name>
</gene>
<proteinExistence type="predicted"/>
<dbReference type="Proteomes" id="UP000567179">
    <property type="component" value="Unassembled WGS sequence"/>
</dbReference>
<comment type="caution">
    <text evidence="2">The sequence shown here is derived from an EMBL/GenBank/DDBJ whole genome shotgun (WGS) entry which is preliminary data.</text>
</comment>
<evidence type="ECO:0000313" key="3">
    <source>
        <dbReference type="Proteomes" id="UP000567179"/>
    </source>
</evidence>
<dbReference type="PANTHER" id="PTHR37487:SF2">
    <property type="entry name" value="EXPRESSED PROTEIN"/>
    <property type="match status" value="1"/>
</dbReference>
<dbReference type="AlphaFoldDB" id="A0A8H5BPQ3"/>
<feature type="chain" id="PRO_5034240840" description="Secreted protein" evidence="1">
    <location>
        <begin position="17"/>
        <end position="123"/>
    </location>
</feature>
<dbReference type="PANTHER" id="PTHR37487">
    <property type="entry name" value="CHROMOSOME 1, WHOLE GENOME SHOTGUN SEQUENCE"/>
    <property type="match status" value="1"/>
</dbReference>
<dbReference type="EMBL" id="JAACJJ010000014">
    <property type="protein sequence ID" value="KAF5327093.1"/>
    <property type="molecule type" value="Genomic_DNA"/>
</dbReference>
<evidence type="ECO:0000313" key="2">
    <source>
        <dbReference type="EMBL" id="KAF5327093.1"/>
    </source>
</evidence>
<evidence type="ECO:0000256" key="1">
    <source>
        <dbReference type="SAM" id="SignalP"/>
    </source>
</evidence>
<name>A0A8H5BPQ3_9AGAR</name>
<sequence length="123" mass="12704">MKFVFATLAAAAAVAGSVTSPLTINTPLNAVVCQPLLINWGGGTPPLFLNLNLISFSSILPGNQPSAAALLDFGEVSGDQLTWVVNVTAGTSLGLNLRDSAGFLAQSSPFTVQKSRNTACLRK</sequence>
<feature type="signal peptide" evidence="1">
    <location>
        <begin position="1"/>
        <end position="16"/>
    </location>
</feature>
<evidence type="ECO:0008006" key="4">
    <source>
        <dbReference type="Google" id="ProtNLM"/>
    </source>
</evidence>
<reference evidence="2 3" key="1">
    <citation type="journal article" date="2020" name="ISME J.">
        <title>Uncovering the hidden diversity of litter-decomposition mechanisms in mushroom-forming fungi.</title>
        <authorList>
            <person name="Floudas D."/>
            <person name="Bentzer J."/>
            <person name="Ahren D."/>
            <person name="Johansson T."/>
            <person name="Persson P."/>
            <person name="Tunlid A."/>
        </authorList>
    </citation>
    <scope>NUCLEOTIDE SEQUENCE [LARGE SCALE GENOMIC DNA]</scope>
    <source>
        <strain evidence="2 3">CBS 101986</strain>
    </source>
</reference>
<protein>
    <recommendedName>
        <fullName evidence="4">Secreted protein</fullName>
    </recommendedName>
</protein>
<keyword evidence="1" id="KW-0732">Signal</keyword>